<dbReference type="Pfam" id="PF11130">
    <property type="entry name" value="TraC_F_IV"/>
    <property type="match status" value="1"/>
</dbReference>
<name>A0A4U9IQ80_9ENTR</name>
<sequence>MWWIDNKPHCAVAVEKLRTPPEPGTLTGEKSRGEKKINALMDMFPEGTMVCMTVVVQPQDRLEEQFNRLSKNAVGENTESGRVRQDVKTVKEYLGNRHKLYRAGITFLLRGDDMTSLKRKRLELSTVLLGAGLQPVRPEFEEGPLNSWLRALPMCFNPDSDKKHWYTRLTWVQHLAGLLPVTGRETGTGHPGFSFFNRGGDTLTFDPLNKLDRTPERASAVVRPDRGGQVGHAVCRALPADGRPSSAAVYCGGRQLVRPAGRLL</sequence>
<accession>A0A4U9IQ80</accession>
<reference evidence="1 2" key="1">
    <citation type="submission" date="2019-05" db="EMBL/GenBank/DDBJ databases">
        <authorList>
            <consortium name="Pathogen Informatics"/>
        </authorList>
    </citation>
    <scope>NUCLEOTIDE SEQUENCE [LARGE SCALE GENOMIC DNA]</scope>
    <source>
        <strain evidence="1 2">NCTC13032</strain>
    </source>
</reference>
<evidence type="ECO:0000313" key="1">
    <source>
        <dbReference type="EMBL" id="VTP78771.1"/>
    </source>
</evidence>
<evidence type="ECO:0000313" key="2">
    <source>
        <dbReference type="Proteomes" id="UP000310719"/>
    </source>
</evidence>
<dbReference type="InterPro" id="IPR025955">
    <property type="entry name" value="TraC/Conjuga_ATPase"/>
</dbReference>
<organism evidence="1 2">
    <name type="scientific">Leclercia adecarboxylata</name>
    <dbReference type="NCBI Taxonomy" id="83655"/>
    <lineage>
        <taxon>Bacteria</taxon>
        <taxon>Pseudomonadati</taxon>
        <taxon>Pseudomonadota</taxon>
        <taxon>Gammaproteobacteria</taxon>
        <taxon>Enterobacterales</taxon>
        <taxon>Enterobacteriaceae</taxon>
        <taxon>Leclercia</taxon>
    </lineage>
</organism>
<dbReference type="AlphaFoldDB" id="A0A4U9IQ80"/>
<dbReference type="Proteomes" id="UP000310719">
    <property type="component" value="Chromosome"/>
</dbReference>
<dbReference type="EMBL" id="LR590464">
    <property type="protein sequence ID" value="VTP78771.1"/>
    <property type="molecule type" value="Genomic_DNA"/>
</dbReference>
<proteinExistence type="predicted"/>
<gene>
    <name evidence="1" type="ORF">NCTC13032_06212</name>
</gene>
<protein>
    <submittedName>
        <fullName evidence="1">Type IV secretory pathway, VirB4 components</fullName>
    </submittedName>
</protein>